<evidence type="ECO:0000313" key="1">
    <source>
        <dbReference type="EMBL" id="MDU0340827.1"/>
    </source>
</evidence>
<sequence length="417" mass="46306">MTQTVRAVKRNTSLGLNNAVHRSKALSRAGLLERMFTLAFSGLVYPQIWEDPVVDMEALALQPGDHLVAIASGSCNILSYLTADPARISAVDLNGAHIALGHLKLAALAEIEDQPTFRRFFGEAQSKANVALYDRAIAPRLDAVSRAYWEGRSLTGRRRIEAFARNFYRHGLLGRFIGAGHFLGRRLGCDPRIMLEAKSMEEQRALFEAHLAPVFEKRLVRWLVRQPASLYGLGIPPAQYEALAADGDAGIRNVLRHRLERLACGFDLKTNYFAWQAFGRGYGPGPDASVPPYLEPHHFETVRERAGRVGYHQGSVTAYLAQQPAASCHGYVLLDAQDWMNDAELTALWSQITRTAAPGARVIFRTAADERLLPGRVPDAILSQWQYHEMRSRELGARDRSSIYGAFHLYTQGGAQA</sequence>
<reference evidence="1 2" key="1">
    <citation type="submission" date="2023-09" db="EMBL/GenBank/DDBJ databases">
        <title>Whole genome shotgun sequencing (WGS) of Bosea sp. ZW T0_25, isolated from stored onions (Allium cepa).</title>
        <authorList>
            <person name="Stoll D.A."/>
            <person name="Huch M."/>
        </authorList>
    </citation>
    <scope>NUCLEOTIDE SEQUENCE [LARGE SCALE GENOMIC DNA]</scope>
    <source>
        <strain evidence="1 2">ZW T0_25</strain>
    </source>
</reference>
<dbReference type="Pfam" id="PF11899">
    <property type="entry name" value="DUF3419"/>
    <property type="match status" value="1"/>
</dbReference>
<comment type="caution">
    <text evidence="1">The sequence shown here is derived from an EMBL/GenBank/DDBJ whole genome shotgun (WGS) entry which is preliminary data.</text>
</comment>
<name>A0ABU3S8W2_9HYPH</name>
<dbReference type="Proteomes" id="UP001254257">
    <property type="component" value="Unassembled WGS sequence"/>
</dbReference>
<accession>A0ABU3S8W2</accession>
<gene>
    <name evidence="1" type="ORF">RKE40_13075</name>
</gene>
<dbReference type="PANTHER" id="PTHR47473">
    <property type="entry name" value="BTA1P"/>
    <property type="match status" value="1"/>
</dbReference>
<dbReference type="EMBL" id="JAWDID010000017">
    <property type="protein sequence ID" value="MDU0340827.1"/>
    <property type="molecule type" value="Genomic_DNA"/>
</dbReference>
<proteinExistence type="predicted"/>
<dbReference type="InterPro" id="IPR021829">
    <property type="entry name" value="DUF3419"/>
</dbReference>
<keyword evidence="2" id="KW-1185">Reference proteome</keyword>
<dbReference type="RefSeq" id="WP_316018675.1">
    <property type="nucleotide sequence ID" value="NZ_JAWDID010000017.1"/>
</dbReference>
<evidence type="ECO:0000313" key="2">
    <source>
        <dbReference type="Proteomes" id="UP001254257"/>
    </source>
</evidence>
<dbReference type="PANTHER" id="PTHR47473:SF1">
    <property type="entry name" value="METHYLTRANSFERASE DOMAIN-CONTAINING PROTEIN"/>
    <property type="match status" value="1"/>
</dbReference>
<protein>
    <submittedName>
        <fullName evidence="1">DUF3419 family protein</fullName>
    </submittedName>
</protein>
<organism evidence="1 2">
    <name type="scientific">Bosea rubneri</name>
    <dbReference type="NCBI Taxonomy" id="3075434"/>
    <lineage>
        <taxon>Bacteria</taxon>
        <taxon>Pseudomonadati</taxon>
        <taxon>Pseudomonadota</taxon>
        <taxon>Alphaproteobacteria</taxon>
        <taxon>Hyphomicrobiales</taxon>
        <taxon>Boseaceae</taxon>
        <taxon>Bosea</taxon>
    </lineage>
</organism>